<feature type="compositionally biased region" description="Basic and acidic residues" evidence="1">
    <location>
        <begin position="124"/>
        <end position="138"/>
    </location>
</feature>
<feature type="domain" description="Transcription regulator PadR N-terminal" evidence="2">
    <location>
        <begin position="14"/>
        <end position="81"/>
    </location>
</feature>
<accession>A0AAE4CDU7</accession>
<dbReference type="Pfam" id="PF03551">
    <property type="entry name" value="PadR"/>
    <property type="match status" value="1"/>
</dbReference>
<dbReference type="GO" id="GO:0003677">
    <property type="term" value="F:DNA binding"/>
    <property type="evidence" value="ECO:0007669"/>
    <property type="project" value="UniProtKB-KW"/>
</dbReference>
<gene>
    <name evidence="3" type="ORF">J2S41_007769</name>
</gene>
<organism evidence="3 4">
    <name type="scientific">Catenuloplanes atrovinosus</name>
    <dbReference type="NCBI Taxonomy" id="137266"/>
    <lineage>
        <taxon>Bacteria</taxon>
        <taxon>Bacillati</taxon>
        <taxon>Actinomycetota</taxon>
        <taxon>Actinomycetes</taxon>
        <taxon>Micromonosporales</taxon>
        <taxon>Micromonosporaceae</taxon>
        <taxon>Catenuloplanes</taxon>
    </lineage>
</organism>
<feature type="compositionally biased region" description="Low complexity" evidence="1">
    <location>
        <begin position="253"/>
        <end position="263"/>
    </location>
</feature>
<dbReference type="InterPro" id="IPR036390">
    <property type="entry name" value="WH_DNA-bd_sf"/>
</dbReference>
<dbReference type="PANTHER" id="PTHR43252">
    <property type="entry name" value="TRANSCRIPTIONAL REGULATOR YQJI"/>
    <property type="match status" value="1"/>
</dbReference>
<proteinExistence type="predicted"/>
<evidence type="ECO:0000313" key="4">
    <source>
        <dbReference type="Proteomes" id="UP001183643"/>
    </source>
</evidence>
<dbReference type="AlphaFoldDB" id="A0AAE4CDU7"/>
<dbReference type="InterPro" id="IPR036388">
    <property type="entry name" value="WH-like_DNA-bd_sf"/>
</dbReference>
<dbReference type="Proteomes" id="UP001183643">
    <property type="component" value="Unassembled WGS sequence"/>
</dbReference>
<reference evidence="3" key="1">
    <citation type="submission" date="2023-07" db="EMBL/GenBank/DDBJ databases">
        <title>Sequencing the genomes of 1000 actinobacteria strains.</title>
        <authorList>
            <person name="Klenk H.-P."/>
        </authorList>
    </citation>
    <scope>NUCLEOTIDE SEQUENCE</scope>
    <source>
        <strain evidence="3">DSM 44707</strain>
    </source>
</reference>
<evidence type="ECO:0000313" key="3">
    <source>
        <dbReference type="EMBL" id="MDR7280991.1"/>
    </source>
</evidence>
<evidence type="ECO:0000259" key="2">
    <source>
        <dbReference type="Pfam" id="PF03551"/>
    </source>
</evidence>
<dbReference type="RefSeq" id="WP_310375865.1">
    <property type="nucleotide sequence ID" value="NZ_JAVDYB010000001.1"/>
</dbReference>
<dbReference type="PANTHER" id="PTHR43252:SF7">
    <property type="entry name" value="TRANSCRIPTIONAL REGULATOR YQJI"/>
    <property type="match status" value="1"/>
</dbReference>
<protein>
    <submittedName>
        <fullName evidence="3">DNA-binding PadR family transcriptional regulator</fullName>
    </submittedName>
</protein>
<keyword evidence="4" id="KW-1185">Reference proteome</keyword>
<keyword evidence="3" id="KW-0238">DNA-binding</keyword>
<comment type="caution">
    <text evidence="3">The sequence shown here is derived from an EMBL/GenBank/DDBJ whole genome shotgun (WGS) entry which is preliminary data.</text>
</comment>
<feature type="compositionally biased region" description="Low complexity" evidence="1">
    <location>
        <begin position="149"/>
        <end position="169"/>
    </location>
</feature>
<evidence type="ECO:0000256" key="1">
    <source>
        <dbReference type="SAM" id="MobiDB-lite"/>
    </source>
</evidence>
<dbReference type="EMBL" id="JAVDYB010000001">
    <property type="protein sequence ID" value="MDR7280991.1"/>
    <property type="molecule type" value="Genomic_DNA"/>
</dbReference>
<dbReference type="SUPFAM" id="SSF46785">
    <property type="entry name" value="Winged helix' DNA-binding domain"/>
    <property type="match status" value="1"/>
</dbReference>
<dbReference type="InterPro" id="IPR005149">
    <property type="entry name" value="Tscrpt_reg_PadR_N"/>
</dbReference>
<name>A0AAE4CDU7_9ACTN</name>
<dbReference type="Gene3D" id="1.10.10.10">
    <property type="entry name" value="Winged helix-like DNA-binding domain superfamily/Winged helix DNA-binding domain"/>
    <property type="match status" value="1"/>
</dbReference>
<sequence>MTAVFSHGRLRLYLLKLLDDGPKHGYEFIRLLENRFLGLYAPSAGTIYPRLARLEAEGLVTHTAAGARKTYEITEAGRAELLERADELQALEAEISASISDLSSLAGQIQSQVQGSVRDLKRELRDATRQSRRARSETSRWGPPSAAAWPGWDRPAPGDPAPDSAAPGGAAPGGAVPGGAAPGRSGPGGPGIAAPGVPPLSPPGTGNGGVGTPPLSTPSGIRIIFDNGYTGRAEPAGPETVPGARSGPGGQAAPGHAGAQQEGEGELGRALGVFVDEAQAMIRGVRATEAQVREVGEVLDATLTRIRRLLRD</sequence>
<feature type="region of interest" description="Disordered" evidence="1">
    <location>
        <begin position="124"/>
        <end position="263"/>
    </location>
</feature>
<feature type="compositionally biased region" description="Gly residues" evidence="1">
    <location>
        <begin position="170"/>
        <end position="191"/>
    </location>
</feature>